<dbReference type="SUPFAM" id="SSF56176">
    <property type="entry name" value="FAD-binding/transporter-associated domain-like"/>
    <property type="match status" value="1"/>
</dbReference>
<sequence>MTIQPTNPDKAILDRFAAIVGEKNALRAADDIAPYLIEQRDLYHGRTSMVLRPGSTEEVSQILKLATETGTPIVPQGGNTGLVGAQQPDESGRAIILSLSRMNRIRSIDIAGNLATVEAGVVLKNLQDAAAEAGRLFPLSLGAEGSCQIGGNLSSNAGGTAVLAYGNMRELCLGLEVVLPTGEILDDLRRVKKDNTGYDLKDLFIGAEGTLGVITAAVLKLYPQPKGKGVAYAGLKSPADALKLLSLATEHAGPALTGFELMPRIGVEFTARHVEGARDPLESPHAWYALIDISSSRSSDDARAILETILTEAYEADLVQDAAIATSVAQEQMFWKMREEMSWAQKPEGGSIKHDISVPVATIPAFIEEAGRAVLEMIPGARIVCFGHMGDGNLHYNISQPVGADKQAFLARWGEVNHRVHTIVASHNGSISAEHGIGQLKREELVHFKSPVALALMKKIKAAFDPAGIMNPGKTI</sequence>
<dbReference type="Proteomes" id="UP000239434">
    <property type="component" value="Unassembled WGS sequence"/>
</dbReference>
<feature type="domain" description="FAD-binding PCMH-type" evidence="5">
    <location>
        <begin position="43"/>
        <end position="224"/>
    </location>
</feature>
<organism evidence="6 7">
    <name type="scientific">Phyllobacterium phragmitis</name>
    <dbReference type="NCBI Taxonomy" id="2670329"/>
    <lineage>
        <taxon>Bacteria</taxon>
        <taxon>Pseudomonadati</taxon>
        <taxon>Pseudomonadota</taxon>
        <taxon>Alphaproteobacteria</taxon>
        <taxon>Hyphomicrobiales</taxon>
        <taxon>Phyllobacteriaceae</taxon>
        <taxon>Phyllobacterium</taxon>
    </lineage>
</organism>
<dbReference type="PANTHER" id="PTHR43716:SF2">
    <property type="entry name" value="BLL6224 PROTEIN"/>
    <property type="match status" value="1"/>
</dbReference>
<comment type="caution">
    <text evidence="6">The sequence shown here is derived from an EMBL/GenBank/DDBJ whole genome shotgun (WGS) entry which is preliminary data.</text>
</comment>
<dbReference type="InterPro" id="IPR004113">
    <property type="entry name" value="FAD-bd_oxidored_4_C"/>
</dbReference>
<evidence type="ECO:0000256" key="2">
    <source>
        <dbReference type="ARBA" id="ARBA00008000"/>
    </source>
</evidence>
<dbReference type="FunFam" id="1.10.45.10:FF:000001">
    <property type="entry name" value="D-lactate dehydrogenase mitochondrial"/>
    <property type="match status" value="1"/>
</dbReference>
<dbReference type="InterPro" id="IPR016171">
    <property type="entry name" value="Vanillyl_alc_oxidase_C-sub2"/>
</dbReference>
<dbReference type="GO" id="GO:0003824">
    <property type="term" value="F:catalytic activity"/>
    <property type="evidence" value="ECO:0007669"/>
    <property type="project" value="InterPro"/>
</dbReference>
<dbReference type="InterPro" id="IPR016166">
    <property type="entry name" value="FAD-bd_PCMH"/>
</dbReference>
<dbReference type="InterPro" id="IPR016169">
    <property type="entry name" value="FAD-bd_PCMH_sub2"/>
</dbReference>
<evidence type="ECO:0000256" key="1">
    <source>
        <dbReference type="ARBA" id="ARBA00001974"/>
    </source>
</evidence>
<evidence type="ECO:0000313" key="7">
    <source>
        <dbReference type="Proteomes" id="UP000239434"/>
    </source>
</evidence>
<dbReference type="Gene3D" id="3.30.465.10">
    <property type="match status" value="1"/>
</dbReference>
<dbReference type="InterPro" id="IPR051264">
    <property type="entry name" value="FAD-oxidored/transferase_4"/>
</dbReference>
<gene>
    <name evidence="6" type="ORF">C5748_00545</name>
</gene>
<dbReference type="InterPro" id="IPR006094">
    <property type="entry name" value="Oxid_FAD_bind_N"/>
</dbReference>
<dbReference type="PROSITE" id="PS51387">
    <property type="entry name" value="FAD_PCMH"/>
    <property type="match status" value="1"/>
</dbReference>
<evidence type="ECO:0000259" key="5">
    <source>
        <dbReference type="PROSITE" id="PS51387"/>
    </source>
</evidence>
<dbReference type="SUPFAM" id="SSF55103">
    <property type="entry name" value="FAD-linked oxidases, C-terminal domain"/>
    <property type="match status" value="1"/>
</dbReference>
<dbReference type="Pfam" id="PF01565">
    <property type="entry name" value="FAD_binding_4"/>
    <property type="match status" value="1"/>
</dbReference>
<dbReference type="Gene3D" id="3.30.70.2190">
    <property type="match status" value="1"/>
</dbReference>
<reference evidence="6 7" key="1">
    <citation type="submission" date="2018-02" db="EMBL/GenBank/DDBJ databases">
        <title>The draft genome of Phyllobacterium sp. 1N-3.</title>
        <authorList>
            <person name="Liu L."/>
            <person name="Li L."/>
            <person name="Zhang X."/>
            <person name="Wang T."/>
            <person name="Liang L."/>
        </authorList>
    </citation>
    <scope>NUCLEOTIDE SEQUENCE [LARGE SCALE GENOMIC DNA]</scope>
    <source>
        <strain evidence="6 7">1N-3</strain>
    </source>
</reference>
<dbReference type="InterPro" id="IPR036318">
    <property type="entry name" value="FAD-bd_PCMH-like_sf"/>
</dbReference>
<dbReference type="EMBL" id="PVBR01000001">
    <property type="protein sequence ID" value="PRD45689.1"/>
    <property type="molecule type" value="Genomic_DNA"/>
</dbReference>
<name>A0A2S9IYT2_9HYPH</name>
<keyword evidence="4" id="KW-0274">FAD</keyword>
<evidence type="ECO:0000256" key="4">
    <source>
        <dbReference type="ARBA" id="ARBA00022827"/>
    </source>
</evidence>
<evidence type="ECO:0000256" key="3">
    <source>
        <dbReference type="ARBA" id="ARBA00022630"/>
    </source>
</evidence>
<dbReference type="GO" id="GO:0022904">
    <property type="term" value="P:respiratory electron transport chain"/>
    <property type="evidence" value="ECO:0007669"/>
    <property type="project" value="TreeGrafter"/>
</dbReference>
<dbReference type="PANTHER" id="PTHR43716">
    <property type="entry name" value="D-2-HYDROXYGLUTARATE DEHYDROGENASE, MITOCHONDRIAL"/>
    <property type="match status" value="1"/>
</dbReference>
<dbReference type="GO" id="GO:0071949">
    <property type="term" value="F:FAD binding"/>
    <property type="evidence" value="ECO:0007669"/>
    <property type="project" value="InterPro"/>
</dbReference>
<keyword evidence="7" id="KW-1185">Reference proteome</keyword>
<keyword evidence="3" id="KW-0285">Flavoprotein</keyword>
<accession>A0A2S9IYT2</accession>
<dbReference type="AlphaFoldDB" id="A0A2S9IYT2"/>
<dbReference type="InterPro" id="IPR016167">
    <property type="entry name" value="FAD-bd_PCMH_sub1"/>
</dbReference>
<dbReference type="RefSeq" id="WP_105739988.1">
    <property type="nucleotide sequence ID" value="NZ_PVBR01000001.1"/>
</dbReference>
<evidence type="ECO:0000313" key="6">
    <source>
        <dbReference type="EMBL" id="PRD45689.1"/>
    </source>
</evidence>
<dbReference type="Pfam" id="PF02913">
    <property type="entry name" value="FAD-oxidase_C"/>
    <property type="match status" value="1"/>
</dbReference>
<dbReference type="Gene3D" id="1.10.45.10">
    <property type="entry name" value="Vanillyl-alcohol Oxidase, Chain A, domain 4"/>
    <property type="match status" value="1"/>
</dbReference>
<comment type="cofactor">
    <cofactor evidence="1">
        <name>FAD</name>
        <dbReference type="ChEBI" id="CHEBI:57692"/>
    </cofactor>
</comment>
<dbReference type="Gene3D" id="3.30.70.2740">
    <property type="match status" value="1"/>
</dbReference>
<dbReference type="Gene3D" id="3.30.43.10">
    <property type="entry name" value="Uridine Diphospho-n-acetylenolpyruvylglucosamine Reductase, domain 2"/>
    <property type="match status" value="1"/>
</dbReference>
<dbReference type="InterPro" id="IPR016164">
    <property type="entry name" value="FAD-linked_Oxase-like_C"/>
</dbReference>
<protein>
    <submittedName>
        <fullName evidence="6">Hydroxyacid dehydrogenase</fullName>
    </submittedName>
</protein>
<comment type="similarity">
    <text evidence="2">Belongs to the FAD-binding oxidoreductase/transferase type 4 family.</text>
</comment>
<proteinExistence type="inferred from homology"/>